<feature type="transmembrane region" description="Helical" evidence="1">
    <location>
        <begin position="12"/>
        <end position="28"/>
    </location>
</feature>
<dbReference type="SUPFAM" id="SSF47781">
    <property type="entry name" value="RuvA domain 2-like"/>
    <property type="match status" value="1"/>
</dbReference>
<dbReference type="NCBIfam" id="TIGR00426">
    <property type="entry name" value="competence protein ComEA helix-hairpin-helix repeat region"/>
    <property type="match status" value="1"/>
</dbReference>
<evidence type="ECO:0000313" key="4">
    <source>
        <dbReference type="Proteomes" id="UP000515847"/>
    </source>
</evidence>
<dbReference type="InterPro" id="IPR010994">
    <property type="entry name" value="RuvA_2-like"/>
</dbReference>
<dbReference type="AlphaFoldDB" id="A0A7G6E277"/>
<evidence type="ECO:0000259" key="2">
    <source>
        <dbReference type="SMART" id="SM00278"/>
    </source>
</evidence>
<dbReference type="Proteomes" id="UP000515847">
    <property type="component" value="Chromosome"/>
</dbReference>
<accession>A0A7G6E277</accession>
<dbReference type="InterPro" id="IPR004509">
    <property type="entry name" value="Competence_ComEA_HhH"/>
</dbReference>
<dbReference type="Gene3D" id="3.10.560.10">
    <property type="entry name" value="Outer membrane lipoprotein wza domain like"/>
    <property type="match status" value="1"/>
</dbReference>
<keyword evidence="4" id="KW-1185">Reference proteome</keyword>
<dbReference type="EMBL" id="CP045798">
    <property type="protein sequence ID" value="QNB46181.1"/>
    <property type="molecule type" value="Genomic_DNA"/>
</dbReference>
<dbReference type="OrthoDB" id="9790239at2"/>
<proteinExistence type="predicted"/>
<dbReference type="Gene3D" id="1.10.150.280">
    <property type="entry name" value="AF1531-like domain"/>
    <property type="match status" value="1"/>
</dbReference>
<feature type="domain" description="Helix-hairpin-helix DNA-binding motif class 1" evidence="2">
    <location>
        <begin position="172"/>
        <end position="191"/>
    </location>
</feature>
<keyword evidence="1" id="KW-1133">Transmembrane helix</keyword>
<dbReference type="PANTHER" id="PTHR21180:SF32">
    <property type="entry name" value="ENDONUCLEASE_EXONUCLEASE_PHOSPHATASE FAMILY DOMAIN-CONTAINING PROTEIN 1"/>
    <property type="match status" value="1"/>
</dbReference>
<reference evidence="3 4" key="1">
    <citation type="journal article" date="2019" name="Front. Microbiol.">
        <title>Thermoanaerosceptrum fracticalcis gen. nov. sp. nov., a Novel Fumarate-Fermenting Microorganism From a Deep Fractured Carbonate Aquifer of the US Great Basin.</title>
        <authorList>
            <person name="Hamilton-Brehm S.D."/>
            <person name="Stewart L.E."/>
            <person name="Zavarin M."/>
            <person name="Caldwell M."/>
            <person name="Lawson P.A."/>
            <person name="Onstott T.C."/>
            <person name="Grzymski J."/>
            <person name="Neveux I."/>
            <person name="Lollar B.S."/>
            <person name="Russell C.E."/>
            <person name="Moser D.P."/>
        </authorList>
    </citation>
    <scope>NUCLEOTIDE SEQUENCE [LARGE SCALE GENOMIC DNA]</scope>
    <source>
        <strain evidence="3 4">DRI-13</strain>
    </source>
</reference>
<keyword evidence="3" id="KW-0238">DNA-binding</keyword>
<dbReference type="RefSeq" id="WP_051965755.1">
    <property type="nucleotide sequence ID" value="NZ_CP045798.1"/>
</dbReference>
<dbReference type="Pfam" id="PF12836">
    <property type="entry name" value="HHH_3"/>
    <property type="match status" value="1"/>
</dbReference>
<keyword evidence="1" id="KW-0472">Membrane</keyword>
<sequence>MLDSLSKKAQVLILLALGVMIFFAGVKYQENRLTSVMMEKSALQVEQKPVVQAPKTLTVHVVGAVAKPGVYTLEEGKRIHDLIQLASLLPEADTALINLAAPLQDGKQVYVPFKGEANAGGTPQKTGAPGDGLININTAGVKELDSLPGIGPALAQRIIDYRENHGNFAAVEDITKVSGIGPSTLQKFKHLITVK</sequence>
<dbReference type="InterPro" id="IPR019554">
    <property type="entry name" value="Soluble_ligand-bd"/>
</dbReference>
<dbReference type="GO" id="GO:0015628">
    <property type="term" value="P:protein secretion by the type II secretion system"/>
    <property type="evidence" value="ECO:0007669"/>
    <property type="project" value="TreeGrafter"/>
</dbReference>
<organism evidence="3 4">
    <name type="scientific">Thermanaerosceptrum fracticalcis</name>
    <dbReference type="NCBI Taxonomy" id="1712410"/>
    <lineage>
        <taxon>Bacteria</taxon>
        <taxon>Bacillati</taxon>
        <taxon>Bacillota</taxon>
        <taxon>Clostridia</taxon>
        <taxon>Eubacteriales</taxon>
        <taxon>Peptococcaceae</taxon>
        <taxon>Thermanaerosceptrum</taxon>
    </lineage>
</organism>
<dbReference type="Pfam" id="PF10531">
    <property type="entry name" value="SLBB"/>
    <property type="match status" value="1"/>
</dbReference>
<dbReference type="InterPro" id="IPR051675">
    <property type="entry name" value="Endo/Exo/Phosphatase_dom_1"/>
</dbReference>
<dbReference type="PANTHER" id="PTHR21180">
    <property type="entry name" value="ENDONUCLEASE/EXONUCLEASE/PHOSPHATASE FAMILY DOMAIN-CONTAINING PROTEIN 1"/>
    <property type="match status" value="1"/>
</dbReference>
<feature type="domain" description="Helix-hairpin-helix DNA-binding motif class 1" evidence="2">
    <location>
        <begin position="142"/>
        <end position="161"/>
    </location>
</feature>
<keyword evidence="1" id="KW-0812">Transmembrane</keyword>
<dbReference type="GO" id="GO:0015627">
    <property type="term" value="C:type II protein secretion system complex"/>
    <property type="evidence" value="ECO:0007669"/>
    <property type="project" value="TreeGrafter"/>
</dbReference>
<name>A0A7G6E277_THEFR</name>
<dbReference type="GO" id="GO:0006281">
    <property type="term" value="P:DNA repair"/>
    <property type="evidence" value="ECO:0007669"/>
    <property type="project" value="InterPro"/>
</dbReference>
<dbReference type="GO" id="GO:0003677">
    <property type="term" value="F:DNA binding"/>
    <property type="evidence" value="ECO:0007669"/>
    <property type="project" value="UniProtKB-KW"/>
</dbReference>
<gene>
    <name evidence="3" type="ORF">BR63_07550</name>
</gene>
<dbReference type="KEGG" id="tfr:BR63_07550"/>
<evidence type="ECO:0000256" key="1">
    <source>
        <dbReference type="SAM" id="Phobius"/>
    </source>
</evidence>
<dbReference type="SMART" id="SM00278">
    <property type="entry name" value="HhH1"/>
    <property type="match status" value="2"/>
</dbReference>
<protein>
    <submittedName>
        <fullName evidence="3">ComEA family DNA-binding protein</fullName>
    </submittedName>
</protein>
<dbReference type="InterPro" id="IPR003583">
    <property type="entry name" value="Hlx-hairpin-Hlx_DNA-bd_motif"/>
</dbReference>
<evidence type="ECO:0000313" key="3">
    <source>
        <dbReference type="EMBL" id="QNB46181.1"/>
    </source>
</evidence>